<dbReference type="Proteomes" id="UP000585272">
    <property type="component" value="Unassembled WGS sequence"/>
</dbReference>
<dbReference type="SMART" id="SM00382">
    <property type="entry name" value="AAA"/>
    <property type="match status" value="1"/>
</dbReference>
<gene>
    <name evidence="6" type="ORF">BDZ31_003846</name>
</gene>
<dbReference type="Pfam" id="PF00005">
    <property type="entry name" value="ABC_tran"/>
    <property type="match status" value="1"/>
</dbReference>
<dbReference type="InterPro" id="IPR003439">
    <property type="entry name" value="ABC_transporter-like_ATP-bd"/>
</dbReference>
<feature type="region of interest" description="Disordered" evidence="4">
    <location>
        <begin position="254"/>
        <end position="286"/>
    </location>
</feature>
<dbReference type="Pfam" id="PF08352">
    <property type="entry name" value="oligo_HPY"/>
    <property type="match status" value="1"/>
</dbReference>
<dbReference type="InterPro" id="IPR003593">
    <property type="entry name" value="AAA+_ATPase"/>
</dbReference>
<dbReference type="InterPro" id="IPR013563">
    <property type="entry name" value="Oligopep_ABC_C"/>
</dbReference>
<dbReference type="GO" id="GO:0016887">
    <property type="term" value="F:ATP hydrolysis activity"/>
    <property type="evidence" value="ECO:0007669"/>
    <property type="project" value="InterPro"/>
</dbReference>
<evidence type="ECO:0000256" key="1">
    <source>
        <dbReference type="ARBA" id="ARBA00022448"/>
    </source>
</evidence>
<dbReference type="GO" id="GO:0015833">
    <property type="term" value="P:peptide transport"/>
    <property type="evidence" value="ECO:0007669"/>
    <property type="project" value="InterPro"/>
</dbReference>
<dbReference type="InterPro" id="IPR027417">
    <property type="entry name" value="P-loop_NTPase"/>
</dbReference>
<evidence type="ECO:0000259" key="5">
    <source>
        <dbReference type="PROSITE" id="PS50893"/>
    </source>
</evidence>
<proteinExistence type="predicted"/>
<dbReference type="SUPFAM" id="SSF52540">
    <property type="entry name" value="P-loop containing nucleoside triphosphate hydrolases"/>
    <property type="match status" value="1"/>
</dbReference>
<accession>A0A840IJ84</accession>
<dbReference type="InterPro" id="IPR017871">
    <property type="entry name" value="ABC_transporter-like_CS"/>
</dbReference>
<keyword evidence="2" id="KW-0547">Nucleotide-binding</keyword>
<dbReference type="PROSITE" id="PS50893">
    <property type="entry name" value="ABC_TRANSPORTER_2"/>
    <property type="match status" value="1"/>
</dbReference>
<evidence type="ECO:0000313" key="6">
    <source>
        <dbReference type="EMBL" id="MBB4664243.1"/>
    </source>
</evidence>
<dbReference type="InterPro" id="IPR050319">
    <property type="entry name" value="ABC_transp_ATP-bind"/>
</dbReference>
<evidence type="ECO:0000256" key="4">
    <source>
        <dbReference type="SAM" id="MobiDB-lite"/>
    </source>
</evidence>
<keyword evidence="1" id="KW-0813">Transport</keyword>
<reference evidence="6 7" key="1">
    <citation type="submission" date="2020-08" db="EMBL/GenBank/DDBJ databases">
        <title>Genomic Encyclopedia of Archaeal and Bacterial Type Strains, Phase II (KMG-II): from individual species to whole genera.</title>
        <authorList>
            <person name="Goeker M."/>
        </authorList>
    </citation>
    <scope>NUCLEOTIDE SEQUENCE [LARGE SCALE GENOMIC DNA]</scope>
    <source>
        <strain evidence="6 7">DSM 23288</strain>
    </source>
</reference>
<dbReference type="GO" id="GO:0055085">
    <property type="term" value="P:transmembrane transport"/>
    <property type="evidence" value="ECO:0007669"/>
    <property type="project" value="UniProtKB-ARBA"/>
</dbReference>
<dbReference type="RefSeq" id="WP_183344087.1">
    <property type="nucleotide sequence ID" value="NZ_JACHNU010000006.1"/>
</dbReference>
<dbReference type="EMBL" id="JACHNU010000006">
    <property type="protein sequence ID" value="MBB4664243.1"/>
    <property type="molecule type" value="Genomic_DNA"/>
</dbReference>
<sequence length="286" mass="31267">MSAVVAEGLRKVYDVRDADGRRRPFAAVAGASFTVERGGSLGIVGESGSGKTTLARMLAGLEPPSGGRLEVCGRERTGVSPGASERRRRARELQIVFQDPYTSLNPRHTVATCLDEVLRVHLDDPSRERRAERVLELLAQVGLDERHARSRPRALSGGQRQRVAIARALAASPEVIVLDEAVSALDVSIQAQILDLLDEIRARTKTTYLFISHDLGVVRQVTDELIVMRGGEIVERGATAAVLDAPRHPYTQLLRRSVPGPGWRPRRRSAERAAATNERGDHGWDA</sequence>
<evidence type="ECO:0000256" key="2">
    <source>
        <dbReference type="ARBA" id="ARBA00022741"/>
    </source>
</evidence>
<dbReference type="Gene3D" id="3.40.50.300">
    <property type="entry name" value="P-loop containing nucleotide triphosphate hydrolases"/>
    <property type="match status" value="1"/>
</dbReference>
<organism evidence="6 7">
    <name type="scientific">Conexibacter arvalis</name>
    <dbReference type="NCBI Taxonomy" id="912552"/>
    <lineage>
        <taxon>Bacteria</taxon>
        <taxon>Bacillati</taxon>
        <taxon>Actinomycetota</taxon>
        <taxon>Thermoleophilia</taxon>
        <taxon>Solirubrobacterales</taxon>
        <taxon>Conexibacteraceae</taxon>
        <taxon>Conexibacter</taxon>
    </lineage>
</organism>
<keyword evidence="7" id="KW-1185">Reference proteome</keyword>
<evidence type="ECO:0000256" key="3">
    <source>
        <dbReference type="ARBA" id="ARBA00022840"/>
    </source>
</evidence>
<name>A0A840IJ84_9ACTN</name>
<keyword evidence="3 6" id="KW-0067">ATP-binding</keyword>
<protein>
    <submittedName>
        <fullName evidence="6">Peptide/nickel transport system ATP-binding protein</fullName>
    </submittedName>
</protein>
<dbReference type="PANTHER" id="PTHR43776">
    <property type="entry name" value="TRANSPORT ATP-BINDING PROTEIN"/>
    <property type="match status" value="1"/>
</dbReference>
<dbReference type="GO" id="GO:0005524">
    <property type="term" value="F:ATP binding"/>
    <property type="evidence" value="ECO:0007669"/>
    <property type="project" value="UniProtKB-KW"/>
</dbReference>
<dbReference type="CDD" id="cd03257">
    <property type="entry name" value="ABC_NikE_OppD_transporters"/>
    <property type="match status" value="1"/>
</dbReference>
<evidence type="ECO:0000313" key="7">
    <source>
        <dbReference type="Proteomes" id="UP000585272"/>
    </source>
</evidence>
<comment type="caution">
    <text evidence="6">The sequence shown here is derived from an EMBL/GenBank/DDBJ whole genome shotgun (WGS) entry which is preliminary data.</text>
</comment>
<dbReference type="AlphaFoldDB" id="A0A840IJ84"/>
<feature type="domain" description="ABC transporter" evidence="5">
    <location>
        <begin position="10"/>
        <end position="255"/>
    </location>
</feature>
<dbReference type="PROSITE" id="PS00211">
    <property type="entry name" value="ABC_TRANSPORTER_1"/>
    <property type="match status" value="1"/>
</dbReference>